<dbReference type="Proteomes" id="UP000249464">
    <property type="component" value="Unassembled WGS sequence"/>
</dbReference>
<evidence type="ECO:0000313" key="2">
    <source>
        <dbReference type="EMBL" id="SGY69650.1"/>
    </source>
</evidence>
<proteinExistence type="predicted"/>
<keyword evidence="3" id="KW-1185">Reference proteome</keyword>
<dbReference type="EMBL" id="FQNC01000046">
    <property type="protein sequence ID" value="SGY69650.1"/>
    <property type="molecule type" value="Genomic_DNA"/>
</dbReference>
<dbReference type="AlphaFoldDB" id="A0A2X0N3L4"/>
<sequence length="210" mass="23494">MHQGRPFSVVTILLIQAHPPRTYPISHAAPIVAFDRARSRRDGWFRLGLAPEGPRQRPEHRAGLSHRTSHQLQQAKRNISVPTTFDDIHCSILIRDVSDSTDVPPGDMVPFKWDLLESLEQADLCVSYYGAVTSIPVCTNFNMSLSNRHNGFVIRVADAIPWKDVTGYEGMNARVSAHVPPTSFLTRLDQLSACPPQSPLLRLLTEPLQK</sequence>
<organism evidence="2 3">
    <name type="scientific">Microbotryum silenes-dioicae</name>
    <dbReference type="NCBI Taxonomy" id="796604"/>
    <lineage>
        <taxon>Eukaryota</taxon>
        <taxon>Fungi</taxon>
        <taxon>Dikarya</taxon>
        <taxon>Basidiomycota</taxon>
        <taxon>Pucciniomycotina</taxon>
        <taxon>Microbotryomycetes</taxon>
        <taxon>Microbotryales</taxon>
        <taxon>Microbotryaceae</taxon>
        <taxon>Microbotryum</taxon>
    </lineage>
</organism>
<protein>
    <submittedName>
        <fullName evidence="2">BQ5605_C004g03044 protein</fullName>
    </submittedName>
</protein>
<name>A0A2X0N3L4_9BASI</name>
<evidence type="ECO:0000256" key="1">
    <source>
        <dbReference type="SAM" id="MobiDB-lite"/>
    </source>
</evidence>
<accession>A0A2X0N3L4</accession>
<gene>
    <name evidence="2" type="primary">BQ5605_C004g03044</name>
    <name evidence="2" type="ORF">BQ5605_C004G03044</name>
</gene>
<reference evidence="2 3" key="1">
    <citation type="submission" date="2016-11" db="EMBL/GenBank/DDBJ databases">
        <authorList>
            <person name="Jaros S."/>
            <person name="Januszkiewicz K."/>
            <person name="Wedrychowicz H."/>
        </authorList>
    </citation>
    <scope>NUCLEOTIDE SEQUENCE [LARGE SCALE GENOMIC DNA]</scope>
</reference>
<feature type="region of interest" description="Disordered" evidence="1">
    <location>
        <begin position="47"/>
        <end position="75"/>
    </location>
</feature>
<evidence type="ECO:0000313" key="3">
    <source>
        <dbReference type="Proteomes" id="UP000249464"/>
    </source>
</evidence>